<evidence type="ECO:0000313" key="3">
    <source>
        <dbReference type="Proteomes" id="UP000547628"/>
    </source>
</evidence>
<feature type="domain" description="HTH cro/C1-type" evidence="1">
    <location>
        <begin position="13"/>
        <end position="66"/>
    </location>
</feature>
<evidence type="ECO:0000259" key="1">
    <source>
        <dbReference type="PROSITE" id="PS50943"/>
    </source>
</evidence>
<name>A0A839H038_9LACO</name>
<dbReference type="RefSeq" id="WP_081509806.1">
    <property type="nucleotide sequence ID" value="NZ_JACIVD010000065.1"/>
</dbReference>
<dbReference type="EMBL" id="JACIVD010000065">
    <property type="protein sequence ID" value="MBB1123803.1"/>
    <property type="molecule type" value="Genomic_DNA"/>
</dbReference>
<dbReference type="CDD" id="cd00093">
    <property type="entry name" value="HTH_XRE"/>
    <property type="match status" value="1"/>
</dbReference>
<dbReference type="AlphaFoldDB" id="A0A839H038"/>
<dbReference type="Proteomes" id="UP000547628">
    <property type="component" value="Unassembled WGS sequence"/>
</dbReference>
<dbReference type="GO" id="GO:0003677">
    <property type="term" value="F:DNA binding"/>
    <property type="evidence" value="ECO:0007669"/>
    <property type="project" value="InterPro"/>
</dbReference>
<gene>
    <name evidence="2" type="ORF">H5S41_07520</name>
</gene>
<dbReference type="PROSITE" id="PS50943">
    <property type="entry name" value="HTH_CROC1"/>
    <property type="match status" value="1"/>
</dbReference>
<dbReference type="InterPro" id="IPR010982">
    <property type="entry name" value="Lambda_DNA-bd_dom_sf"/>
</dbReference>
<dbReference type="Pfam" id="PF13443">
    <property type="entry name" value="HTH_26"/>
    <property type="match status" value="1"/>
</dbReference>
<organism evidence="2 3">
    <name type="scientific">Limosilactobacillus albertensis</name>
    <dbReference type="NCBI Taxonomy" id="2759752"/>
    <lineage>
        <taxon>Bacteria</taxon>
        <taxon>Bacillati</taxon>
        <taxon>Bacillota</taxon>
        <taxon>Bacilli</taxon>
        <taxon>Lactobacillales</taxon>
        <taxon>Lactobacillaceae</taxon>
        <taxon>Limosilactobacillus</taxon>
    </lineage>
</organism>
<comment type="caution">
    <text evidence="2">The sequence shown here is derived from an EMBL/GenBank/DDBJ whole genome shotgun (WGS) entry which is preliminary data.</text>
</comment>
<dbReference type="SUPFAM" id="SSF47413">
    <property type="entry name" value="lambda repressor-like DNA-binding domains"/>
    <property type="match status" value="1"/>
</dbReference>
<accession>A0A839H038</accession>
<sequence length="72" mass="8052">MKKIDQQISYNKLWKLLIDRGMKKKELQEASGVSAASIAKLGRNGNITTEVLLKICIALDCDISDICEVEKK</sequence>
<reference evidence="2 3" key="1">
    <citation type="submission" date="2020-07" db="EMBL/GenBank/DDBJ databases">
        <title>Description of Limosilactobacillus balticus sp. nov., Limosilactobacillus agrestis sp. nov., Limosilactobacillus albertensis sp. nov., Limosilactobacillus rudii sp. nov., Limosilactobacillus fastidiosus sp. nov., five novel Limosilactobacillus species isolated from the vertebrate gastrointestinal tract, and proposal of 6 subspecies of Limosilactobacillus reuteri adapted to the gastrointestinal tract of specific vertebrate hosts.</title>
        <authorList>
            <person name="Li F."/>
            <person name="Cheng C."/>
            <person name="Zheng J."/>
            <person name="Quevedo R.M."/>
            <person name="Li J."/>
            <person name="Roos S."/>
            <person name="Gaenzle M.G."/>
            <person name="Walter J."/>
        </authorList>
    </citation>
    <scope>NUCLEOTIDE SEQUENCE [LARGE SCALE GENOMIC DNA]</scope>
    <source>
        <strain evidence="2 3">Lr3000</strain>
    </source>
</reference>
<protein>
    <submittedName>
        <fullName evidence="2">Helix-turn-helix transcriptional regulator</fullName>
    </submittedName>
</protein>
<dbReference type="InterPro" id="IPR001387">
    <property type="entry name" value="Cro/C1-type_HTH"/>
</dbReference>
<dbReference type="SMART" id="SM00530">
    <property type="entry name" value="HTH_XRE"/>
    <property type="match status" value="1"/>
</dbReference>
<dbReference type="Gene3D" id="1.10.260.40">
    <property type="entry name" value="lambda repressor-like DNA-binding domains"/>
    <property type="match status" value="1"/>
</dbReference>
<proteinExistence type="predicted"/>
<evidence type="ECO:0000313" key="2">
    <source>
        <dbReference type="EMBL" id="MBB1123803.1"/>
    </source>
</evidence>